<reference evidence="3 4" key="1">
    <citation type="journal article" date="2018" name="Mol. Biol. Evol.">
        <title>Broad Genomic Sampling Reveals a Smut Pathogenic Ancestry of the Fungal Clade Ustilaginomycotina.</title>
        <authorList>
            <person name="Kijpornyongpan T."/>
            <person name="Mondo S.J."/>
            <person name="Barry K."/>
            <person name="Sandor L."/>
            <person name="Lee J."/>
            <person name="Lipzen A."/>
            <person name="Pangilinan J."/>
            <person name="LaButti K."/>
            <person name="Hainaut M."/>
            <person name="Henrissat B."/>
            <person name="Grigoriev I.V."/>
            <person name="Spatafora J.W."/>
            <person name="Aime M.C."/>
        </authorList>
    </citation>
    <scope>NUCLEOTIDE SEQUENCE [LARGE SCALE GENOMIC DNA]</scope>
    <source>
        <strain evidence="3 4">MCA 3645</strain>
    </source>
</reference>
<keyword evidence="2" id="KW-0812">Transmembrane</keyword>
<dbReference type="AlphaFoldDB" id="A0A317XWS8"/>
<dbReference type="InParanoid" id="A0A317XWS8"/>
<accession>A0A317XWS8</accession>
<keyword evidence="4" id="KW-1185">Reference proteome</keyword>
<sequence length="122" mass="12827">MDDTQCASGSQSPLAPTTETSSQGRAASRNALALPNGIALCIVASLACLVSLRSPLHGSSASLLSRFHFPLCFFLLLHIHWLVSSPFRFVELCFSPPFSVSSLASCSSISTSFAILVQAGLP</sequence>
<protein>
    <submittedName>
        <fullName evidence="3">Uncharacterized protein</fullName>
    </submittedName>
</protein>
<keyword evidence="2" id="KW-1133">Transmembrane helix</keyword>
<evidence type="ECO:0000256" key="2">
    <source>
        <dbReference type="SAM" id="Phobius"/>
    </source>
</evidence>
<evidence type="ECO:0000313" key="4">
    <source>
        <dbReference type="Proteomes" id="UP000246740"/>
    </source>
</evidence>
<evidence type="ECO:0000256" key="1">
    <source>
        <dbReference type="SAM" id="MobiDB-lite"/>
    </source>
</evidence>
<dbReference type="EMBL" id="KZ819189">
    <property type="protein sequence ID" value="PWZ02380.1"/>
    <property type="molecule type" value="Genomic_DNA"/>
</dbReference>
<gene>
    <name evidence="3" type="ORF">BCV70DRAFT_63565</name>
</gene>
<proteinExistence type="predicted"/>
<evidence type="ECO:0000313" key="3">
    <source>
        <dbReference type="EMBL" id="PWZ02380.1"/>
    </source>
</evidence>
<feature type="region of interest" description="Disordered" evidence="1">
    <location>
        <begin position="1"/>
        <end position="23"/>
    </location>
</feature>
<name>A0A317XWS8_9BASI</name>
<keyword evidence="2" id="KW-0472">Membrane</keyword>
<organism evidence="3 4">
    <name type="scientific">Testicularia cyperi</name>
    <dbReference type="NCBI Taxonomy" id="1882483"/>
    <lineage>
        <taxon>Eukaryota</taxon>
        <taxon>Fungi</taxon>
        <taxon>Dikarya</taxon>
        <taxon>Basidiomycota</taxon>
        <taxon>Ustilaginomycotina</taxon>
        <taxon>Ustilaginomycetes</taxon>
        <taxon>Ustilaginales</taxon>
        <taxon>Anthracoideaceae</taxon>
        <taxon>Testicularia</taxon>
    </lineage>
</organism>
<feature type="transmembrane region" description="Helical" evidence="2">
    <location>
        <begin position="64"/>
        <end position="82"/>
    </location>
</feature>
<feature type="transmembrane region" description="Helical" evidence="2">
    <location>
        <begin position="32"/>
        <end position="52"/>
    </location>
</feature>
<dbReference type="Proteomes" id="UP000246740">
    <property type="component" value="Unassembled WGS sequence"/>
</dbReference>